<feature type="domain" description="Type II secretion system protein GspF" evidence="7">
    <location>
        <begin position="165"/>
        <end position="293"/>
    </location>
</feature>
<dbReference type="PANTHER" id="PTHR35007">
    <property type="entry name" value="INTEGRAL MEMBRANE PROTEIN-RELATED"/>
    <property type="match status" value="1"/>
</dbReference>
<dbReference type="Pfam" id="PF00482">
    <property type="entry name" value="T2SSF"/>
    <property type="match status" value="1"/>
</dbReference>
<dbReference type="EMBL" id="AP025592">
    <property type="protein sequence ID" value="BDG08488.1"/>
    <property type="molecule type" value="Genomic_DNA"/>
</dbReference>
<proteinExistence type="predicted"/>
<protein>
    <recommendedName>
        <fullName evidence="7">Type II secretion system protein GspF domain-containing protein</fullName>
    </recommendedName>
</protein>
<keyword evidence="2" id="KW-1003">Cell membrane</keyword>
<feature type="transmembrane region" description="Helical" evidence="6">
    <location>
        <begin position="6"/>
        <end position="30"/>
    </location>
</feature>
<sequence length="311" mass="33107">MRLEPTLFAASLLAAGALAAFSASVVTLFARGDVLKRRLRKDLAPEPESASVELKSLLAQGLSPLARIARPVQAEELSRLRLRLAQGGLRGAYASEIYLGCRVFLALCLTLSVFWLEGRLGLSRPLLPAAAVLAFAAGFYGPAVWLTSRIAGRQAAIERALPDSLDLLVTCVEAGLGLDGALQRVTQEIKGAYPLLGAELALTAMEVNAGLPRVEAFRRLAERTGVAELKSLAATLTQTEMFGTSVGLALRIQGDGIRTRRMQRAEERAAYVSVRMTVPLVLFILPSLLAVVVGPAMVNVARSLLPALGAR</sequence>
<evidence type="ECO:0000256" key="3">
    <source>
        <dbReference type="ARBA" id="ARBA00022692"/>
    </source>
</evidence>
<evidence type="ECO:0000256" key="1">
    <source>
        <dbReference type="ARBA" id="ARBA00004651"/>
    </source>
</evidence>
<gene>
    <name evidence="8" type="ORF">AMPC_16010</name>
</gene>
<organism evidence="8 9">
    <name type="scientific">Anaeromyxobacter paludicola</name>
    <dbReference type="NCBI Taxonomy" id="2918171"/>
    <lineage>
        <taxon>Bacteria</taxon>
        <taxon>Pseudomonadati</taxon>
        <taxon>Myxococcota</taxon>
        <taxon>Myxococcia</taxon>
        <taxon>Myxococcales</taxon>
        <taxon>Cystobacterineae</taxon>
        <taxon>Anaeromyxobacteraceae</taxon>
        <taxon>Anaeromyxobacter</taxon>
    </lineage>
</organism>
<evidence type="ECO:0000256" key="6">
    <source>
        <dbReference type="SAM" id="Phobius"/>
    </source>
</evidence>
<evidence type="ECO:0000256" key="5">
    <source>
        <dbReference type="ARBA" id="ARBA00023136"/>
    </source>
</evidence>
<dbReference type="PANTHER" id="PTHR35007:SF2">
    <property type="entry name" value="PILUS ASSEMBLE PROTEIN"/>
    <property type="match status" value="1"/>
</dbReference>
<keyword evidence="3 6" id="KW-0812">Transmembrane</keyword>
<name>A0ABM7X9G2_9BACT</name>
<evidence type="ECO:0000313" key="8">
    <source>
        <dbReference type="EMBL" id="BDG08488.1"/>
    </source>
</evidence>
<keyword evidence="4 6" id="KW-1133">Transmembrane helix</keyword>
<dbReference type="Proteomes" id="UP001162734">
    <property type="component" value="Chromosome"/>
</dbReference>
<evidence type="ECO:0000259" key="7">
    <source>
        <dbReference type="Pfam" id="PF00482"/>
    </source>
</evidence>
<evidence type="ECO:0000313" key="9">
    <source>
        <dbReference type="Proteomes" id="UP001162734"/>
    </source>
</evidence>
<feature type="transmembrane region" description="Helical" evidence="6">
    <location>
        <begin position="270"/>
        <end position="298"/>
    </location>
</feature>
<feature type="transmembrane region" description="Helical" evidence="6">
    <location>
        <begin position="97"/>
        <end position="115"/>
    </location>
</feature>
<accession>A0ABM7X9G2</accession>
<keyword evidence="9" id="KW-1185">Reference proteome</keyword>
<feature type="transmembrane region" description="Helical" evidence="6">
    <location>
        <begin position="127"/>
        <end position="146"/>
    </location>
</feature>
<comment type="subcellular location">
    <subcellularLocation>
        <location evidence="1">Cell membrane</location>
        <topology evidence="1">Multi-pass membrane protein</topology>
    </subcellularLocation>
</comment>
<dbReference type="RefSeq" id="WP_248345664.1">
    <property type="nucleotide sequence ID" value="NZ_AP025592.1"/>
</dbReference>
<reference evidence="9" key="1">
    <citation type="journal article" date="2022" name="Int. J. Syst. Evol. Microbiol.">
        <title>Anaeromyxobacter oryzae sp. nov., Anaeromyxobacter diazotrophicus sp. nov. and Anaeromyxobacter paludicola sp. nov., isolated from paddy soils.</title>
        <authorList>
            <person name="Itoh H."/>
            <person name="Xu Z."/>
            <person name="Mise K."/>
            <person name="Masuda Y."/>
            <person name="Ushijima N."/>
            <person name="Hayakawa C."/>
            <person name="Shiratori Y."/>
            <person name="Senoo K."/>
        </authorList>
    </citation>
    <scope>NUCLEOTIDE SEQUENCE [LARGE SCALE GENOMIC DNA]</scope>
    <source>
        <strain evidence="9">Red630</strain>
    </source>
</reference>
<keyword evidence="5 6" id="KW-0472">Membrane</keyword>
<evidence type="ECO:0000256" key="4">
    <source>
        <dbReference type="ARBA" id="ARBA00022989"/>
    </source>
</evidence>
<evidence type="ECO:0000256" key="2">
    <source>
        <dbReference type="ARBA" id="ARBA00022475"/>
    </source>
</evidence>
<dbReference type="InterPro" id="IPR018076">
    <property type="entry name" value="T2SS_GspF_dom"/>
</dbReference>